<sequence length="109" mass="11526">MTDFKPAISNAFQLFLSEAPQHAEAWMTLVQGLDNASALEKKTEELAYLAVLAALRMESGVPFHVQSAKNAGASREEVISAVLIGLPAAGHCVTQVLPAAIAAYDESQS</sequence>
<dbReference type="PANTHER" id="PTHR33930:SF2">
    <property type="entry name" value="BLR3452 PROTEIN"/>
    <property type="match status" value="1"/>
</dbReference>
<dbReference type="PATRIC" id="fig|360411.5.peg.2324"/>
<dbReference type="Proteomes" id="UP000050514">
    <property type="component" value="Unassembled WGS sequence"/>
</dbReference>
<proteinExistence type="predicted"/>
<evidence type="ECO:0000259" key="1">
    <source>
        <dbReference type="Pfam" id="PF02627"/>
    </source>
</evidence>
<keyword evidence="3" id="KW-1185">Reference proteome</keyword>
<dbReference type="InterPro" id="IPR003779">
    <property type="entry name" value="CMD-like"/>
</dbReference>
<dbReference type="SUPFAM" id="SSF69118">
    <property type="entry name" value="AhpD-like"/>
    <property type="match status" value="1"/>
</dbReference>
<dbReference type="EMBL" id="LGHJ01000017">
    <property type="protein sequence ID" value="KPL74602.1"/>
    <property type="molecule type" value="Genomic_DNA"/>
</dbReference>
<evidence type="ECO:0000313" key="3">
    <source>
        <dbReference type="Proteomes" id="UP000050514"/>
    </source>
</evidence>
<dbReference type="AlphaFoldDB" id="A0A0N8GM86"/>
<dbReference type="RefSeq" id="WP_061918964.1">
    <property type="nucleotide sequence ID" value="NZ_DF967971.1"/>
</dbReference>
<dbReference type="Pfam" id="PF02627">
    <property type="entry name" value="CMD"/>
    <property type="match status" value="1"/>
</dbReference>
<dbReference type="InterPro" id="IPR029032">
    <property type="entry name" value="AhpD-like"/>
</dbReference>
<evidence type="ECO:0000313" key="2">
    <source>
        <dbReference type="EMBL" id="KPL74602.1"/>
    </source>
</evidence>
<gene>
    <name evidence="2" type="ORF">AC812_12485</name>
</gene>
<accession>A0A0N8GM86</accession>
<organism evidence="2 3">
    <name type="scientific">Bellilinea caldifistulae</name>
    <dbReference type="NCBI Taxonomy" id="360411"/>
    <lineage>
        <taxon>Bacteria</taxon>
        <taxon>Bacillati</taxon>
        <taxon>Chloroflexota</taxon>
        <taxon>Anaerolineae</taxon>
        <taxon>Anaerolineales</taxon>
        <taxon>Anaerolineaceae</taxon>
        <taxon>Bellilinea</taxon>
    </lineage>
</organism>
<feature type="domain" description="Carboxymuconolactone decarboxylase-like" evidence="1">
    <location>
        <begin position="20"/>
        <end position="92"/>
    </location>
</feature>
<dbReference type="STRING" id="360411.AC812_12485"/>
<dbReference type="PANTHER" id="PTHR33930">
    <property type="entry name" value="ALKYL HYDROPEROXIDE REDUCTASE AHPD"/>
    <property type="match status" value="1"/>
</dbReference>
<dbReference type="Gene3D" id="1.20.1290.10">
    <property type="entry name" value="AhpD-like"/>
    <property type="match status" value="1"/>
</dbReference>
<dbReference type="GO" id="GO:0051920">
    <property type="term" value="F:peroxiredoxin activity"/>
    <property type="evidence" value="ECO:0007669"/>
    <property type="project" value="InterPro"/>
</dbReference>
<protein>
    <submittedName>
        <fullName evidence="2">Carboxymuconolactone decarboxylase</fullName>
    </submittedName>
</protein>
<reference evidence="2 3" key="1">
    <citation type="submission" date="2015-07" db="EMBL/GenBank/DDBJ databases">
        <title>Draft genome of Bellilinea caldifistulae DSM 17877.</title>
        <authorList>
            <person name="Hemp J."/>
            <person name="Ward L.M."/>
            <person name="Pace L.A."/>
            <person name="Fischer W.W."/>
        </authorList>
    </citation>
    <scope>NUCLEOTIDE SEQUENCE [LARGE SCALE GENOMIC DNA]</scope>
    <source>
        <strain evidence="2 3">GOMI-1</strain>
    </source>
</reference>
<comment type="caution">
    <text evidence="2">The sequence shown here is derived from an EMBL/GenBank/DDBJ whole genome shotgun (WGS) entry which is preliminary data.</text>
</comment>
<name>A0A0N8GM86_9CHLR</name>
<dbReference type="OrthoDB" id="9154867at2"/>